<dbReference type="AlphaFoldDB" id="A0A2P2N162"/>
<organism evidence="1">
    <name type="scientific">Rhizophora mucronata</name>
    <name type="common">Asiatic mangrove</name>
    <dbReference type="NCBI Taxonomy" id="61149"/>
    <lineage>
        <taxon>Eukaryota</taxon>
        <taxon>Viridiplantae</taxon>
        <taxon>Streptophyta</taxon>
        <taxon>Embryophyta</taxon>
        <taxon>Tracheophyta</taxon>
        <taxon>Spermatophyta</taxon>
        <taxon>Magnoliopsida</taxon>
        <taxon>eudicotyledons</taxon>
        <taxon>Gunneridae</taxon>
        <taxon>Pentapetalae</taxon>
        <taxon>rosids</taxon>
        <taxon>fabids</taxon>
        <taxon>Malpighiales</taxon>
        <taxon>Rhizophoraceae</taxon>
        <taxon>Rhizophora</taxon>
    </lineage>
</organism>
<sequence length="29" mass="3529">MGFPRTKSTTKRKSQVIYFCFKHFHPRSI</sequence>
<reference evidence="1" key="1">
    <citation type="submission" date="2018-02" db="EMBL/GenBank/DDBJ databases">
        <title>Rhizophora mucronata_Transcriptome.</title>
        <authorList>
            <person name="Meera S.P."/>
            <person name="Sreeshan A."/>
            <person name="Augustine A."/>
        </authorList>
    </citation>
    <scope>NUCLEOTIDE SEQUENCE</scope>
    <source>
        <tissue evidence="1">Leaf</tissue>
    </source>
</reference>
<accession>A0A2P2N162</accession>
<evidence type="ECO:0000313" key="1">
    <source>
        <dbReference type="EMBL" id="MBX36184.1"/>
    </source>
</evidence>
<protein>
    <submittedName>
        <fullName evidence="1">Uncharacterized protein</fullName>
    </submittedName>
</protein>
<proteinExistence type="predicted"/>
<name>A0A2P2N162_RHIMU</name>
<dbReference type="EMBL" id="GGEC01055700">
    <property type="protein sequence ID" value="MBX36184.1"/>
    <property type="molecule type" value="Transcribed_RNA"/>
</dbReference>